<organism evidence="1 3">
    <name type="scientific">Phocaeicola vulgatus</name>
    <name type="common">Bacteroides vulgatus</name>
    <dbReference type="NCBI Taxonomy" id="821"/>
    <lineage>
        <taxon>Bacteria</taxon>
        <taxon>Pseudomonadati</taxon>
        <taxon>Bacteroidota</taxon>
        <taxon>Bacteroidia</taxon>
        <taxon>Bacteroidales</taxon>
        <taxon>Bacteroidaceae</taxon>
        <taxon>Phocaeicola</taxon>
    </lineage>
</organism>
<evidence type="ECO:0000313" key="3">
    <source>
        <dbReference type="Proteomes" id="UP000061587"/>
    </source>
</evidence>
<name>A0A0P0M188_PHOVU</name>
<reference evidence="2" key="3">
    <citation type="submission" date="2021-06" db="EMBL/GenBank/DDBJ databases">
        <title>Collection of gut derived symbiotic bacterial strains cultured from healthy donors.</title>
        <authorList>
            <person name="Lin H."/>
            <person name="Littmann E."/>
            <person name="Pamer E.G."/>
        </authorList>
    </citation>
    <scope>NUCLEOTIDE SEQUENCE</scope>
    <source>
        <strain evidence="2">MSK.6.33</strain>
    </source>
</reference>
<dbReference type="PATRIC" id="fig|821.40.peg.1189"/>
<reference evidence="1 3" key="2">
    <citation type="journal article" date="2016" name="Genome Biol. Evol.">
        <title>Extensive mobilome-driven genome diversification in mouse gut-associated Bacteroides vulgatus mpk.</title>
        <authorList>
            <person name="Lange A."/>
            <person name="Beier S."/>
            <person name="Steimle A."/>
            <person name="Autenrieth I.B."/>
            <person name="Huson D.H."/>
            <person name="Frick J.S."/>
        </authorList>
    </citation>
    <scope>NUCLEOTIDE SEQUENCE [LARGE SCALE GENOMIC DNA]</scope>
    <source>
        <strain evidence="1">Mpk</strain>
        <strain evidence="3">mpk</strain>
    </source>
</reference>
<dbReference type="AlphaFoldDB" id="A0A0P0M188"/>
<proteinExistence type="predicted"/>
<gene>
    <name evidence="1" type="ORF">BvMPK_1005</name>
    <name evidence="2" type="ORF">KTG10_16010</name>
</gene>
<sequence>MATRGCIIELKKDVCKIGYLHYGAGFASEFIQKEYIDSKYLERIFELDREFDKRNGYTGVLYQEITDAETIERLHKYDMDAIDMDAEVFIFMEHRPATSHYIELYDVTIRRSWSVEDEEWNENLSQEERDKEMKFVRTCVGLD</sequence>
<evidence type="ECO:0000313" key="1">
    <source>
        <dbReference type="EMBL" id="ALK83622.1"/>
    </source>
</evidence>
<dbReference type="Proteomes" id="UP000061587">
    <property type="component" value="Chromosome"/>
</dbReference>
<dbReference type="EMBL" id="JAHPYS010000037">
    <property type="protein sequence ID" value="MBU9140220.1"/>
    <property type="molecule type" value="Genomic_DNA"/>
</dbReference>
<dbReference type="EMBL" id="CP013020">
    <property type="protein sequence ID" value="ALK83622.1"/>
    <property type="molecule type" value="Genomic_DNA"/>
</dbReference>
<dbReference type="RefSeq" id="WP_057098824.1">
    <property type="nucleotide sequence ID" value="NZ_JAHPYS010000037.1"/>
</dbReference>
<reference evidence="3" key="1">
    <citation type="submission" date="2015-10" db="EMBL/GenBank/DDBJ databases">
        <title>Extensive mobilome-driven genome diversification in gut-associated Bacteroides vulgatus mpk.</title>
        <authorList>
            <person name="Beier S."/>
            <person name="Lange A."/>
            <person name="Huson D.H."/>
            <person name="Frick J.-S."/>
            <person name="Autenrieth I.B."/>
        </authorList>
    </citation>
    <scope>NUCLEOTIDE SEQUENCE [LARGE SCALE GENOMIC DNA]</scope>
    <source>
        <strain evidence="3">mpk</strain>
    </source>
</reference>
<dbReference type="Proteomes" id="UP000736888">
    <property type="component" value="Unassembled WGS sequence"/>
</dbReference>
<accession>A0A0P0M188</accession>
<protein>
    <submittedName>
        <fullName evidence="1">Uncharacterized protein</fullName>
    </submittedName>
</protein>
<evidence type="ECO:0000313" key="2">
    <source>
        <dbReference type="EMBL" id="MBU9140220.1"/>
    </source>
</evidence>